<keyword evidence="6" id="KW-0813">Transport</keyword>
<feature type="transmembrane region" description="Helical" evidence="7">
    <location>
        <begin position="224"/>
        <end position="244"/>
    </location>
</feature>
<feature type="transmembrane region" description="Helical" evidence="7">
    <location>
        <begin position="195"/>
        <end position="217"/>
    </location>
</feature>
<name>A0A366HUR9_9BACT</name>
<organism evidence="8 9">
    <name type="scientific">Roseimicrobium gellanilyticum</name>
    <dbReference type="NCBI Taxonomy" id="748857"/>
    <lineage>
        <taxon>Bacteria</taxon>
        <taxon>Pseudomonadati</taxon>
        <taxon>Verrucomicrobiota</taxon>
        <taxon>Verrucomicrobiia</taxon>
        <taxon>Verrucomicrobiales</taxon>
        <taxon>Verrucomicrobiaceae</taxon>
        <taxon>Roseimicrobium</taxon>
    </lineage>
</organism>
<dbReference type="PANTHER" id="PTHR30477">
    <property type="entry name" value="ABC-TRANSPORTER METAL-BINDING PROTEIN"/>
    <property type="match status" value="1"/>
</dbReference>
<dbReference type="RefSeq" id="WP_113956902.1">
    <property type="nucleotide sequence ID" value="NZ_QNRR01000001.1"/>
</dbReference>
<dbReference type="Pfam" id="PF00950">
    <property type="entry name" value="ABC-3"/>
    <property type="match status" value="1"/>
</dbReference>
<feature type="transmembrane region" description="Helical" evidence="7">
    <location>
        <begin position="69"/>
        <end position="87"/>
    </location>
</feature>
<dbReference type="EMBL" id="QNRR01000001">
    <property type="protein sequence ID" value="RBP48022.1"/>
    <property type="molecule type" value="Genomic_DNA"/>
</dbReference>
<feature type="transmembrane region" description="Helical" evidence="7">
    <location>
        <begin position="138"/>
        <end position="155"/>
    </location>
</feature>
<dbReference type="Proteomes" id="UP000253426">
    <property type="component" value="Unassembled WGS sequence"/>
</dbReference>
<keyword evidence="5 7" id="KW-0472">Membrane</keyword>
<sequence>MSNFWEYLSETPAQRGLMACVLFGFANGFMSGFVVMRKSALKMGTLSHGLLPGIALAVLFMGLTQWTALAGAIVAALFIGLGSIFMSRTSRLDQDTSMAILYTSAFAGGYILLTNLNMTQKLSDWLFGSITGMSDADLWIAFGIAVTAVLTLTVLQRPLLIYLFEPNVAASLGVPVRALNYALFGVMILMLLSSLQAVGCILSLGLMVTPGATVYLCSDNTRTIFLGGGILGALGATGAFFLSYVLSWNIGSTIVLVLGVMFAVAYIFSPKYGLFAKHRQVVH</sequence>
<dbReference type="GO" id="GO:0043190">
    <property type="term" value="C:ATP-binding cassette (ABC) transporter complex"/>
    <property type="evidence" value="ECO:0007669"/>
    <property type="project" value="InterPro"/>
</dbReference>
<comment type="caution">
    <text evidence="8">The sequence shown here is derived from an EMBL/GenBank/DDBJ whole genome shotgun (WGS) entry which is preliminary data.</text>
</comment>
<dbReference type="Gene3D" id="1.10.3470.10">
    <property type="entry name" value="ABC transporter involved in vitamin B12 uptake, BtuC"/>
    <property type="match status" value="1"/>
</dbReference>
<evidence type="ECO:0000313" key="9">
    <source>
        <dbReference type="Proteomes" id="UP000253426"/>
    </source>
</evidence>
<evidence type="ECO:0000313" key="8">
    <source>
        <dbReference type="EMBL" id="RBP48022.1"/>
    </source>
</evidence>
<gene>
    <name evidence="8" type="ORF">DES53_101822</name>
</gene>
<dbReference type="InterPro" id="IPR037294">
    <property type="entry name" value="ABC_BtuC-like"/>
</dbReference>
<reference evidence="8 9" key="1">
    <citation type="submission" date="2018-06" db="EMBL/GenBank/DDBJ databases">
        <title>Genomic Encyclopedia of Type Strains, Phase IV (KMG-IV): sequencing the most valuable type-strain genomes for metagenomic binning, comparative biology and taxonomic classification.</title>
        <authorList>
            <person name="Goeker M."/>
        </authorList>
    </citation>
    <scope>NUCLEOTIDE SEQUENCE [LARGE SCALE GENOMIC DNA]</scope>
    <source>
        <strain evidence="8 9">DSM 25532</strain>
    </source>
</reference>
<dbReference type="GO" id="GO:0055085">
    <property type="term" value="P:transmembrane transport"/>
    <property type="evidence" value="ECO:0007669"/>
    <property type="project" value="InterPro"/>
</dbReference>
<feature type="transmembrane region" description="Helical" evidence="7">
    <location>
        <begin position="43"/>
        <end position="63"/>
    </location>
</feature>
<proteinExistence type="inferred from homology"/>
<dbReference type="PANTHER" id="PTHR30477:SF13">
    <property type="entry name" value="IRON TRANSPORT SYSTEM MEMBRANE PROTEIN HI_0360-RELATED"/>
    <property type="match status" value="1"/>
</dbReference>
<protein>
    <submittedName>
        <fullName evidence="8">Manganese/iron transport system permease protein</fullName>
    </submittedName>
</protein>
<comment type="similarity">
    <text evidence="2 6">Belongs to the ABC-3 integral membrane protein family.</text>
</comment>
<dbReference type="InterPro" id="IPR001626">
    <property type="entry name" value="ABC_TroCD"/>
</dbReference>
<keyword evidence="3 6" id="KW-0812">Transmembrane</keyword>
<feature type="transmembrane region" description="Helical" evidence="7">
    <location>
        <begin position="250"/>
        <end position="269"/>
    </location>
</feature>
<keyword evidence="9" id="KW-1185">Reference proteome</keyword>
<comment type="subcellular location">
    <subcellularLocation>
        <location evidence="6">Cell membrane</location>
        <topology evidence="6">Multi-pass membrane protein</topology>
    </subcellularLocation>
    <subcellularLocation>
        <location evidence="1">Membrane</location>
        <topology evidence="1">Multi-pass membrane protein</topology>
    </subcellularLocation>
</comment>
<feature type="transmembrane region" description="Helical" evidence="7">
    <location>
        <begin position="167"/>
        <end position="189"/>
    </location>
</feature>
<evidence type="ECO:0000256" key="5">
    <source>
        <dbReference type="ARBA" id="ARBA00023136"/>
    </source>
</evidence>
<evidence type="ECO:0000256" key="3">
    <source>
        <dbReference type="ARBA" id="ARBA00022692"/>
    </source>
</evidence>
<dbReference type="OrthoDB" id="199005at2"/>
<feature type="transmembrane region" description="Helical" evidence="7">
    <location>
        <begin position="99"/>
        <end position="118"/>
    </location>
</feature>
<evidence type="ECO:0000256" key="2">
    <source>
        <dbReference type="ARBA" id="ARBA00008034"/>
    </source>
</evidence>
<evidence type="ECO:0000256" key="1">
    <source>
        <dbReference type="ARBA" id="ARBA00004141"/>
    </source>
</evidence>
<feature type="transmembrane region" description="Helical" evidence="7">
    <location>
        <begin position="16"/>
        <end position="36"/>
    </location>
</feature>
<evidence type="ECO:0000256" key="6">
    <source>
        <dbReference type="RuleBase" id="RU003943"/>
    </source>
</evidence>
<evidence type="ECO:0000256" key="7">
    <source>
        <dbReference type="SAM" id="Phobius"/>
    </source>
</evidence>
<dbReference type="GO" id="GO:0010043">
    <property type="term" value="P:response to zinc ion"/>
    <property type="evidence" value="ECO:0007669"/>
    <property type="project" value="TreeGrafter"/>
</dbReference>
<dbReference type="AlphaFoldDB" id="A0A366HUR9"/>
<dbReference type="SUPFAM" id="SSF81345">
    <property type="entry name" value="ABC transporter involved in vitamin B12 uptake, BtuC"/>
    <property type="match status" value="1"/>
</dbReference>
<evidence type="ECO:0000256" key="4">
    <source>
        <dbReference type="ARBA" id="ARBA00022989"/>
    </source>
</evidence>
<accession>A0A366HUR9</accession>
<keyword evidence="4 7" id="KW-1133">Transmembrane helix</keyword>